<dbReference type="AlphaFoldDB" id="A0A484I9X7"/>
<protein>
    <submittedName>
        <fullName evidence="1">Uncharacterized protein</fullName>
    </submittedName>
</protein>
<evidence type="ECO:0000313" key="1">
    <source>
        <dbReference type="EMBL" id="VFJ14553.1"/>
    </source>
</evidence>
<dbReference type="EMBL" id="LR216287">
    <property type="protein sequence ID" value="VFJ14553.1"/>
    <property type="molecule type" value="Genomic_DNA"/>
</dbReference>
<dbReference type="KEGG" id="nfn:NFRAN_2231"/>
<accession>A0A484I9X7</accession>
<reference evidence="1 2" key="1">
    <citation type="submission" date="2019-02" db="EMBL/GenBank/DDBJ databases">
        <authorList>
            <person name="Lehtovirta-Morley E L."/>
        </authorList>
    </citation>
    <scope>NUCLEOTIDE SEQUENCE [LARGE SCALE GENOMIC DNA]</scope>
    <source>
        <strain evidence="1">NFRAN1</strain>
    </source>
</reference>
<evidence type="ECO:0000313" key="2">
    <source>
        <dbReference type="Proteomes" id="UP000294299"/>
    </source>
</evidence>
<dbReference type="Proteomes" id="UP000294299">
    <property type="component" value="Chromosome NFRAN"/>
</dbReference>
<organism evidence="1 2">
    <name type="scientific">Candidatus Nitrosocosmicus franklandianus</name>
    <dbReference type="NCBI Taxonomy" id="1798806"/>
    <lineage>
        <taxon>Archaea</taxon>
        <taxon>Nitrososphaerota</taxon>
        <taxon>Nitrososphaeria</taxon>
        <taxon>Nitrososphaerales</taxon>
        <taxon>Nitrososphaeraceae</taxon>
        <taxon>Candidatus Nitrosocosmicus</taxon>
    </lineage>
</organism>
<proteinExistence type="predicted"/>
<gene>
    <name evidence="1" type="ORF">NFRAN_2231</name>
</gene>
<keyword evidence="2" id="KW-1185">Reference proteome</keyword>
<name>A0A484I9X7_9ARCH</name>
<sequence length="47" mass="5545">MYGSSVYDRNADCTIDYSFILILVYSFYNTSQEVIKNLFVIALFFIF</sequence>